<evidence type="ECO:0000313" key="7">
    <source>
        <dbReference type="Proteomes" id="UP000269669"/>
    </source>
</evidence>
<feature type="chain" id="PRO_5019142809" evidence="2">
    <location>
        <begin position="22"/>
        <end position="751"/>
    </location>
</feature>
<comment type="caution">
    <text evidence="6">The sequence shown here is derived from an EMBL/GenBank/DDBJ whole genome shotgun (WGS) entry which is preliminary data.</text>
</comment>
<dbReference type="SUPFAM" id="SSF53187">
    <property type="entry name" value="Zn-dependent exopeptidases"/>
    <property type="match status" value="1"/>
</dbReference>
<dbReference type="FunFam" id="3.40.630.10:FF:000101">
    <property type="entry name" value="N-acetylated alpha-linked acidic dipeptidase like 1"/>
    <property type="match status" value="1"/>
</dbReference>
<evidence type="ECO:0000313" key="6">
    <source>
        <dbReference type="EMBL" id="RSL17288.1"/>
    </source>
</evidence>
<dbReference type="AlphaFoldDB" id="A0A428MK53"/>
<organism evidence="6 7">
    <name type="scientific">Edaphobacter aggregans</name>
    <dbReference type="NCBI Taxonomy" id="570835"/>
    <lineage>
        <taxon>Bacteria</taxon>
        <taxon>Pseudomonadati</taxon>
        <taxon>Acidobacteriota</taxon>
        <taxon>Terriglobia</taxon>
        <taxon>Terriglobales</taxon>
        <taxon>Acidobacteriaceae</taxon>
        <taxon>Edaphobacter</taxon>
    </lineage>
</organism>
<dbReference type="Proteomes" id="UP000269669">
    <property type="component" value="Unassembled WGS sequence"/>
</dbReference>
<evidence type="ECO:0000259" key="5">
    <source>
        <dbReference type="Pfam" id="PF04389"/>
    </source>
</evidence>
<dbReference type="Pfam" id="PF04389">
    <property type="entry name" value="Peptidase_M28"/>
    <property type="match status" value="1"/>
</dbReference>
<dbReference type="PANTHER" id="PTHR10404">
    <property type="entry name" value="N-ACETYLATED-ALPHA-LINKED ACIDIC DIPEPTIDASE"/>
    <property type="match status" value="1"/>
</dbReference>
<dbReference type="CDD" id="cd02121">
    <property type="entry name" value="PA_GCPII_like"/>
    <property type="match status" value="1"/>
</dbReference>
<evidence type="ECO:0000259" key="4">
    <source>
        <dbReference type="Pfam" id="PF04253"/>
    </source>
</evidence>
<dbReference type="InterPro" id="IPR003137">
    <property type="entry name" value="PA_domain"/>
</dbReference>
<dbReference type="InterPro" id="IPR039373">
    <property type="entry name" value="Peptidase_M28B"/>
</dbReference>
<gene>
    <name evidence="6" type="ORF">EDE15_2818</name>
</gene>
<feature type="domain" description="PA" evidence="3">
    <location>
        <begin position="152"/>
        <end position="239"/>
    </location>
</feature>
<feature type="domain" description="Transferrin receptor-like dimerisation" evidence="4">
    <location>
        <begin position="631"/>
        <end position="739"/>
    </location>
</feature>
<dbReference type="Pfam" id="PF04253">
    <property type="entry name" value="TFR_dimer"/>
    <property type="match status" value="1"/>
</dbReference>
<feature type="signal peptide" evidence="2">
    <location>
        <begin position="1"/>
        <end position="21"/>
    </location>
</feature>
<evidence type="ECO:0000259" key="3">
    <source>
        <dbReference type="Pfam" id="PF02225"/>
    </source>
</evidence>
<dbReference type="InterPro" id="IPR007484">
    <property type="entry name" value="Peptidase_M28"/>
</dbReference>
<dbReference type="Gene3D" id="3.40.630.10">
    <property type="entry name" value="Zn peptidases"/>
    <property type="match status" value="1"/>
</dbReference>
<evidence type="ECO:0000256" key="2">
    <source>
        <dbReference type="SAM" id="SignalP"/>
    </source>
</evidence>
<accession>A0A428MK53</accession>
<dbReference type="SUPFAM" id="SSF47672">
    <property type="entry name" value="Transferrin receptor-like dimerisation domain"/>
    <property type="match status" value="1"/>
</dbReference>
<comment type="similarity">
    <text evidence="1">Belongs to the peptidase M28 family. M28B subfamily.</text>
</comment>
<dbReference type="Gene3D" id="3.50.30.30">
    <property type="match status" value="1"/>
</dbReference>
<dbReference type="Gene3D" id="1.20.930.40">
    <property type="entry name" value="Transferrin receptor-like, dimerisation domain"/>
    <property type="match status" value="1"/>
</dbReference>
<dbReference type="InterPro" id="IPR036757">
    <property type="entry name" value="TFR-like_dimer_dom_sf"/>
</dbReference>
<dbReference type="Pfam" id="PF02225">
    <property type="entry name" value="PA"/>
    <property type="match status" value="1"/>
</dbReference>
<sequence>MRRFVSVLLLNTMAAGLVAQSAPSSSSALLGYTDANAKVERDWENRFRAIPEAKRAHENMRLLAAHPHHVGSEAQRKNAEWMVARYKEWGWDAHIEQFDVLYPMPKTMLLEMVGPKPFKAKLDEPPLAEDPYTHEKATQLPGYNIYSADGDVTGPLVYANYGMLDDYAELERNGISVKGAIVITRYGGGWRGLKPKLAYEHGAIGCIIYSDPADDGYVQNDVLPSGPMRPSGGVQRGSVADTPLYPGDPLTPGYGSVPGAKRLAIKDAQVLMKIPVLPISYGDAQPLLAALSGSVVPPAWRGGLPMTYHFGPGPAKVHLKLAFDWGTKPVLDVVATMKGSVEPDVWIVRGNHYDGWVNGADDPISGQSGMLEEARALGELAKQGWRPKRTLIYAAWDGEEPGLLGSTEWAETHAEELSKHAALYVNSDESNRGFFNAGGSHALERLVNDVAHDVTDPETKASIWKRQQAAMLSRGGRPGARSVDSGSETIPIGAIGSGSDFATFIDHLGIASLNLGFGGEDRGGTYHSAYDTPWYIEHFGDKESLYGAALAQTAGTLVMRVADADVLPYDFSNLAETIGGYSTELKSLVKQLQRESAVRQRNIAMGVYTLAADPQHPTTLPGPLASPPDMDFSQLDGAIAALKTAADKFNKARAAGIAASPSKLSAVNAELATAERKFLNADGLPRRPWTQNILYAPGWYTGYGVKTLPGVREAIEDGRYPEAAAQLTIATQAIANEAAYIDKIADELAVP</sequence>
<reference evidence="6 7" key="1">
    <citation type="submission" date="2018-12" db="EMBL/GenBank/DDBJ databases">
        <title>Sequencing of bacterial isolates from soil warming experiment in Harvard Forest, Massachusetts, USA.</title>
        <authorList>
            <person name="Deangelis K."/>
        </authorList>
    </citation>
    <scope>NUCLEOTIDE SEQUENCE [LARGE SCALE GENOMIC DNA]</scope>
    <source>
        <strain evidence="6 7">EB153</strain>
    </source>
</reference>
<name>A0A428MK53_9BACT</name>
<dbReference type="EMBL" id="RSDW01000001">
    <property type="protein sequence ID" value="RSL17288.1"/>
    <property type="molecule type" value="Genomic_DNA"/>
</dbReference>
<dbReference type="PANTHER" id="PTHR10404:SF46">
    <property type="entry name" value="VACUOLAR PROTEIN SORTING-ASSOCIATED PROTEIN 70"/>
    <property type="match status" value="1"/>
</dbReference>
<dbReference type="SUPFAM" id="SSF52025">
    <property type="entry name" value="PA domain"/>
    <property type="match status" value="1"/>
</dbReference>
<evidence type="ECO:0000256" key="1">
    <source>
        <dbReference type="ARBA" id="ARBA00005634"/>
    </source>
</evidence>
<feature type="domain" description="Peptidase M28" evidence="5">
    <location>
        <begin position="333"/>
        <end position="537"/>
    </location>
</feature>
<dbReference type="InterPro" id="IPR046450">
    <property type="entry name" value="PA_dom_sf"/>
</dbReference>
<keyword evidence="2" id="KW-0732">Signal</keyword>
<dbReference type="RefSeq" id="WP_260472857.1">
    <property type="nucleotide sequence ID" value="NZ_RSDW01000001.1"/>
</dbReference>
<keyword evidence="7" id="KW-1185">Reference proteome</keyword>
<protein>
    <submittedName>
        <fullName evidence="6">N-acetylated-alpha-linked acidic dipeptidase</fullName>
    </submittedName>
</protein>
<proteinExistence type="inferred from homology"/>
<dbReference type="InterPro" id="IPR007365">
    <property type="entry name" value="TFR-like_dimer_dom"/>
</dbReference>